<feature type="domain" description="CusB-like beta-barrel" evidence="3">
    <location>
        <begin position="249"/>
        <end position="318"/>
    </location>
</feature>
<dbReference type="EMBL" id="JAUSWJ010000001">
    <property type="protein sequence ID" value="MDQ0516445.1"/>
    <property type="molecule type" value="Genomic_DNA"/>
</dbReference>
<dbReference type="Gene3D" id="2.40.420.20">
    <property type="match status" value="1"/>
</dbReference>
<dbReference type="PANTHER" id="PTHR30469">
    <property type="entry name" value="MULTIDRUG RESISTANCE PROTEIN MDTA"/>
    <property type="match status" value="1"/>
</dbReference>
<gene>
    <name evidence="5" type="ORF">QO015_002058</name>
</gene>
<keyword evidence="6" id="KW-1185">Reference proteome</keyword>
<comment type="caution">
    <text evidence="5">The sequence shown here is derived from an EMBL/GenBank/DDBJ whole genome shotgun (WGS) entry which is preliminary data.</text>
</comment>
<evidence type="ECO:0000313" key="5">
    <source>
        <dbReference type="EMBL" id="MDQ0516445.1"/>
    </source>
</evidence>
<dbReference type="Gene3D" id="1.10.287.470">
    <property type="entry name" value="Helix hairpin bin"/>
    <property type="match status" value="1"/>
</dbReference>
<evidence type="ECO:0000313" key="6">
    <source>
        <dbReference type="Proteomes" id="UP001223743"/>
    </source>
</evidence>
<dbReference type="Proteomes" id="UP001223743">
    <property type="component" value="Unassembled WGS sequence"/>
</dbReference>
<dbReference type="Gene3D" id="2.40.30.170">
    <property type="match status" value="1"/>
</dbReference>
<evidence type="ECO:0000259" key="3">
    <source>
        <dbReference type="Pfam" id="PF25954"/>
    </source>
</evidence>
<dbReference type="InterPro" id="IPR058792">
    <property type="entry name" value="Beta-barrel_RND_2"/>
</dbReference>
<dbReference type="NCBIfam" id="TIGR01730">
    <property type="entry name" value="RND_mfp"/>
    <property type="match status" value="1"/>
</dbReference>
<evidence type="ECO:0000256" key="2">
    <source>
        <dbReference type="SAM" id="MobiDB-lite"/>
    </source>
</evidence>
<dbReference type="Pfam" id="PF25954">
    <property type="entry name" value="Beta-barrel_RND_2"/>
    <property type="match status" value="1"/>
</dbReference>
<feature type="region of interest" description="Disordered" evidence="2">
    <location>
        <begin position="389"/>
        <end position="423"/>
    </location>
</feature>
<dbReference type="InterPro" id="IPR058649">
    <property type="entry name" value="CzcB_C"/>
</dbReference>
<feature type="domain" description="CzcB-like C-terminal circularly permuted SH3-like" evidence="4">
    <location>
        <begin position="326"/>
        <end position="384"/>
    </location>
</feature>
<name>A0ABU0M655_9HYPH</name>
<evidence type="ECO:0000256" key="1">
    <source>
        <dbReference type="ARBA" id="ARBA00009477"/>
    </source>
</evidence>
<dbReference type="InterPro" id="IPR006143">
    <property type="entry name" value="RND_pump_MFP"/>
</dbReference>
<dbReference type="PANTHER" id="PTHR30469:SF15">
    <property type="entry name" value="HLYD FAMILY OF SECRETION PROTEINS"/>
    <property type="match status" value="1"/>
</dbReference>
<dbReference type="RefSeq" id="WP_266279601.1">
    <property type="nucleotide sequence ID" value="NZ_JAPKNF010000001.1"/>
</dbReference>
<dbReference type="Pfam" id="PF25975">
    <property type="entry name" value="CzcB_C"/>
    <property type="match status" value="1"/>
</dbReference>
<protein>
    <submittedName>
        <fullName evidence="5">RND family efflux transporter MFP subunit</fullName>
    </submittedName>
</protein>
<sequence>MMSDVIRLAVSAAIAAFLAGASVLLLGAPAFGAEPAPAAATARPPAITVAPAARGTVVDSETAVGSLVPREEVLVGIDLDGFRLVAVEAEEGDRVAAGQVLARLDADTLNVLLAQNTSQIARADAAIAQAKSQIAEAVATEVEAKAALDRSASLKEKGFAADATLDQRRSAADAATARRAAAEQGLAAAEADKALTGAQRRELELRLAKTEIKAPTAGIVLSRNARIGAVVSGAGEPLFRIAEDGAIELEAEVPETALARIAVGQTAAIHVAGSSAVIPGMVRLVSPRIDAASRLGRVRIALPADAAVTVGAFARATIEIARHDGIALPQSAIVTVAGKPTAQVVVDGRIETRSLETGISGEGLVEVRSGVKEGEQVVLRAGTFVRDGDQVTPVPAKDGASGGASGEPAAASSAATEAEGVKG</sequence>
<accession>A0ABU0M655</accession>
<dbReference type="SUPFAM" id="SSF111369">
    <property type="entry name" value="HlyD-like secretion proteins"/>
    <property type="match status" value="1"/>
</dbReference>
<reference evidence="5 6" key="1">
    <citation type="submission" date="2023-07" db="EMBL/GenBank/DDBJ databases">
        <title>Genomic Encyclopedia of Type Strains, Phase IV (KMG-IV): sequencing the most valuable type-strain genomes for metagenomic binning, comparative biology and taxonomic classification.</title>
        <authorList>
            <person name="Goeker M."/>
        </authorList>
    </citation>
    <scope>NUCLEOTIDE SEQUENCE [LARGE SCALE GENOMIC DNA]</scope>
    <source>
        <strain evidence="5 6">B1-1</strain>
    </source>
</reference>
<evidence type="ECO:0000259" key="4">
    <source>
        <dbReference type="Pfam" id="PF25975"/>
    </source>
</evidence>
<comment type="similarity">
    <text evidence="1">Belongs to the membrane fusion protein (MFP) (TC 8.A.1) family.</text>
</comment>
<organism evidence="5 6">
    <name type="scientific">Kaistia geumhonensis</name>
    <dbReference type="NCBI Taxonomy" id="410839"/>
    <lineage>
        <taxon>Bacteria</taxon>
        <taxon>Pseudomonadati</taxon>
        <taxon>Pseudomonadota</taxon>
        <taxon>Alphaproteobacteria</taxon>
        <taxon>Hyphomicrobiales</taxon>
        <taxon>Kaistiaceae</taxon>
        <taxon>Kaistia</taxon>
    </lineage>
</organism>
<proteinExistence type="inferred from homology"/>
<feature type="compositionally biased region" description="Low complexity" evidence="2">
    <location>
        <begin position="406"/>
        <end position="423"/>
    </location>
</feature>
<dbReference type="Gene3D" id="2.40.50.100">
    <property type="match status" value="1"/>
</dbReference>